<dbReference type="GO" id="GO:0003677">
    <property type="term" value="F:DNA binding"/>
    <property type="evidence" value="ECO:0007669"/>
    <property type="project" value="UniProtKB-KW"/>
</dbReference>
<gene>
    <name evidence="3" type="ORF">IV52_GL001358</name>
</gene>
<evidence type="ECO:0000313" key="3">
    <source>
        <dbReference type="EMBL" id="KRN78224.1"/>
    </source>
</evidence>
<dbReference type="InterPro" id="IPR000551">
    <property type="entry name" value="MerR-type_HTH_dom"/>
</dbReference>
<evidence type="ECO:0000256" key="1">
    <source>
        <dbReference type="ARBA" id="ARBA00023125"/>
    </source>
</evidence>
<dbReference type="SMART" id="SM00422">
    <property type="entry name" value="HTH_MERR"/>
    <property type="match status" value="1"/>
</dbReference>
<dbReference type="Proteomes" id="UP000051565">
    <property type="component" value="Unassembled WGS sequence"/>
</dbReference>
<evidence type="ECO:0000259" key="2">
    <source>
        <dbReference type="PROSITE" id="PS50937"/>
    </source>
</evidence>
<dbReference type="EMBL" id="JQBT01000036">
    <property type="protein sequence ID" value="KRN78224.1"/>
    <property type="molecule type" value="Genomic_DNA"/>
</dbReference>
<dbReference type="SUPFAM" id="SSF46955">
    <property type="entry name" value="Putative DNA-binding domain"/>
    <property type="match status" value="1"/>
</dbReference>
<dbReference type="STRING" id="53444.AYR59_01750"/>
<dbReference type="GO" id="GO:0003700">
    <property type="term" value="F:DNA-binding transcription factor activity"/>
    <property type="evidence" value="ECO:0007669"/>
    <property type="project" value="InterPro"/>
</dbReference>
<dbReference type="Pfam" id="PF13411">
    <property type="entry name" value="MerR_1"/>
    <property type="match status" value="1"/>
</dbReference>
<proteinExistence type="predicted"/>
<protein>
    <recommendedName>
        <fullName evidence="2">HTH merR-type domain-containing protein</fullName>
    </recommendedName>
</protein>
<dbReference type="AlphaFoldDB" id="A0A0R2JLY8"/>
<keyword evidence="1" id="KW-0238">DNA-binding</keyword>
<organism evidence="3 4">
    <name type="scientific">Fructilactobacillus lindneri DSM 20690 = JCM 11027</name>
    <dbReference type="NCBI Taxonomy" id="1122148"/>
    <lineage>
        <taxon>Bacteria</taxon>
        <taxon>Bacillati</taxon>
        <taxon>Bacillota</taxon>
        <taxon>Bacilli</taxon>
        <taxon>Lactobacillales</taxon>
        <taxon>Lactobacillaceae</taxon>
        <taxon>Fructilactobacillus</taxon>
    </lineage>
</organism>
<dbReference type="InterPro" id="IPR047057">
    <property type="entry name" value="MerR_fam"/>
</dbReference>
<sequence length="120" mass="13881">MKIKEVSEITDLTAVTLRYYEKSGLIPSIQRKNGIRNYTETDIEAINFIKCMRAAGLSVKSLVKYMDLFNRNEDTTSLRKQILATEQQKLKKQIAVMQKSVEIIDHKLELYDQGAFKNVH</sequence>
<evidence type="ECO:0000313" key="4">
    <source>
        <dbReference type="Proteomes" id="UP000051565"/>
    </source>
</evidence>
<comment type="caution">
    <text evidence="3">The sequence shown here is derived from an EMBL/GenBank/DDBJ whole genome shotgun (WGS) entry which is preliminary data.</text>
</comment>
<accession>A0A0R2JLY8</accession>
<dbReference type="PATRIC" id="fig|1122148.6.peg.1395"/>
<dbReference type="OrthoDB" id="9811174at2"/>
<dbReference type="PRINTS" id="PR00040">
    <property type="entry name" value="HTHMERR"/>
</dbReference>
<dbReference type="PROSITE" id="PS50937">
    <property type="entry name" value="HTH_MERR_2"/>
    <property type="match status" value="1"/>
</dbReference>
<name>A0A0R2JLY8_9LACO</name>
<dbReference type="InterPro" id="IPR009061">
    <property type="entry name" value="DNA-bd_dom_put_sf"/>
</dbReference>
<dbReference type="Gene3D" id="1.10.1660.10">
    <property type="match status" value="1"/>
</dbReference>
<reference evidence="3 4" key="1">
    <citation type="journal article" date="2015" name="Genome Announc.">
        <title>Expanding the biotechnology potential of lactobacilli through comparative genomics of 213 strains and associated genera.</title>
        <authorList>
            <person name="Sun Z."/>
            <person name="Harris H.M."/>
            <person name="McCann A."/>
            <person name="Guo C."/>
            <person name="Argimon S."/>
            <person name="Zhang W."/>
            <person name="Yang X."/>
            <person name="Jeffery I.B."/>
            <person name="Cooney J.C."/>
            <person name="Kagawa T.F."/>
            <person name="Liu W."/>
            <person name="Song Y."/>
            <person name="Salvetti E."/>
            <person name="Wrobel A."/>
            <person name="Rasinkangas P."/>
            <person name="Parkhill J."/>
            <person name="Rea M.C."/>
            <person name="O'Sullivan O."/>
            <person name="Ritari J."/>
            <person name="Douillard F.P."/>
            <person name="Paul Ross R."/>
            <person name="Yang R."/>
            <person name="Briner A.E."/>
            <person name="Felis G.E."/>
            <person name="de Vos W.M."/>
            <person name="Barrangou R."/>
            <person name="Klaenhammer T.R."/>
            <person name="Caufield P.W."/>
            <person name="Cui Y."/>
            <person name="Zhang H."/>
            <person name="O'Toole P.W."/>
        </authorList>
    </citation>
    <scope>NUCLEOTIDE SEQUENCE [LARGE SCALE GENOMIC DNA]</scope>
    <source>
        <strain evidence="3 4">DSM 20690</strain>
    </source>
</reference>
<dbReference type="CDD" id="cd01109">
    <property type="entry name" value="HTH_YyaN"/>
    <property type="match status" value="1"/>
</dbReference>
<dbReference type="RefSeq" id="WP_054646538.1">
    <property type="nucleotide sequence ID" value="NZ_FUXS01000003.1"/>
</dbReference>
<keyword evidence="4" id="KW-1185">Reference proteome</keyword>
<dbReference type="GeneID" id="61249606"/>
<feature type="domain" description="HTH merR-type" evidence="2">
    <location>
        <begin position="1"/>
        <end position="68"/>
    </location>
</feature>
<dbReference type="PANTHER" id="PTHR30204">
    <property type="entry name" value="REDOX-CYCLING DRUG-SENSING TRANSCRIPTIONAL ACTIVATOR SOXR"/>
    <property type="match status" value="1"/>
</dbReference>
<dbReference type="PANTHER" id="PTHR30204:SF98">
    <property type="entry name" value="HTH-TYPE TRANSCRIPTIONAL REGULATOR ADHR"/>
    <property type="match status" value="1"/>
</dbReference>